<dbReference type="GO" id="GO:0044550">
    <property type="term" value="P:secondary metabolite biosynthetic process"/>
    <property type="evidence" value="ECO:0007669"/>
    <property type="project" value="TreeGrafter"/>
</dbReference>
<comment type="cofactor">
    <cofactor evidence="1">
        <name>pantetheine 4'-phosphate</name>
        <dbReference type="ChEBI" id="CHEBI:47942"/>
    </cofactor>
</comment>
<dbReference type="FunFam" id="3.40.50.980:FF:000001">
    <property type="entry name" value="Non-ribosomal peptide synthetase"/>
    <property type="match status" value="1"/>
</dbReference>
<dbReference type="InterPro" id="IPR036736">
    <property type="entry name" value="ACP-like_sf"/>
</dbReference>
<evidence type="ECO:0000256" key="1">
    <source>
        <dbReference type="ARBA" id="ARBA00001957"/>
    </source>
</evidence>
<dbReference type="Gene3D" id="1.10.1200.10">
    <property type="entry name" value="ACP-like"/>
    <property type="match status" value="1"/>
</dbReference>
<dbReference type="NCBIfam" id="TIGR01733">
    <property type="entry name" value="AA-adenyl-dom"/>
    <property type="match status" value="2"/>
</dbReference>
<dbReference type="Pfam" id="PF13193">
    <property type="entry name" value="AMP-binding_C"/>
    <property type="match status" value="2"/>
</dbReference>
<dbReference type="CDD" id="cd19531">
    <property type="entry name" value="LCL_NRPS-like"/>
    <property type="match status" value="1"/>
</dbReference>
<accession>A0A4R7W5Q6</accession>
<feature type="domain" description="Carrier" evidence="6">
    <location>
        <begin position="1550"/>
        <end position="1625"/>
    </location>
</feature>
<feature type="region of interest" description="Disordered" evidence="4">
    <location>
        <begin position="566"/>
        <end position="585"/>
    </location>
</feature>
<dbReference type="PROSITE" id="PS50052">
    <property type="entry name" value="GUANYLATE_KINASE_2"/>
    <property type="match status" value="1"/>
</dbReference>
<dbReference type="GO" id="GO:0005737">
    <property type="term" value="C:cytoplasm"/>
    <property type="evidence" value="ECO:0007669"/>
    <property type="project" value="TreeGrafter"/>
</dbReference>
<dbReference type="GO" id="GO:0003824">
    <property type="term" value="F:catalytic activity"/>
    <property type="evidence" value="ECO:0007669"/>
    <property type="project" value="InterPro"/>
</dbReference>
<dbReference type="PROSITE" id="PS00455">
    <property type="entry name" value="AMP_BINDING"/>
    <property type="match status" value="2"/>
</dbReference>
<dbReference type="SUPFAM" id="SSF52777">
    <property type="entry name" value="CoA-dependent acyltransferases"/>
    <property type="match status" value="2"/>
</dbReference>
<dbReference type="Gene3D" id="3.30.559.30">
    <property type="entry name" value="Nonribosomal peptide synthetase, condensation domain"/>
    <property type="match status" value="1"/>
</dbReference>
<evidence type="ECO:0000256" key="3">
    <source>
        <dbReference type="ARBA" id="ARBA00022553"/>
    </source>
</evidence>
<dbReference type="Gene3D" id="3.40.50.12780">
    <property type="entry name" value="N-terminal domain of ligase-like"/>
    <property type="match status" value="1"/>
</dbReference>
<dbReference type="InterPro" id="IPR008144">
    <property type="entry name" value="Guanylate_kin-like_dom"/>
</dbReference>
<dbReference type="InterPro" id="IPR000873">
    <property type="entry name" value="AMP-dep_synth/lig_dom"/>
</dbReference>
<dbReference type="InterPro" id="IPR010071">
    <property type="entry name" value="AA_adenyl_dom"/>
</dbReference>
<feature type="domain" description="Carrier" evidence="6">
    <location>
        <begin position="491"/>
        <end position="566"/>
    </location>
</feature>
<dbReference type="Gene3D" id="2.30.38.10">
    <property type="entry name" value="Luciferase, Domain 3"/>
    <property type="match status" value="1"/>
</dbReference>
<evidence type="ECO:0000313" key="7">
    <source>
        <dbReference type="EMBL" id="TDV57595.1"/>
    </source>
</evidence>
<dbReference type="EMBL" id="SOCP01000001">
    <property type="protein sequence ID" value="TDV57595.1"/>
    <property type="molecule type" value="Genomic_DNA"/>
</dbReference>
<feature type="domain" description="Guanylate kinase-like" evidence="5">
    <location>
        <begin position="1483"/>
        <end position="1666"/>
    </location>
</feature>
<organism evidence="7 8">
    <name type="scientific">Actinophytocola oryzae</name>
    <dbReference type="NCBI Taxonomy" id="502181"/>
    <lineage>
        <taxon>Bacteria</taxon>
        <taxon>Bacillati</taxon>
        <taxon>Actinomycetota</taxon>
        <taxon>Actinomycetes</taxon>
        <taxon>Pseudonocardiales</taxon>
        <taxon>Pseudonocardiaceae</taxon>
    </lineage>
</organism>
<dbReference type="Gene3D" id="3.30.300.30">
    <property type="match status" value="2"/>
</dbReference>
<dbReference type="Pfam" id="PF00501">
    <property type="entry name" value="AMP-binding"/>
    <property type="match status" value="2"/>
</dbReference>
<dbReference type="InterPro" id="IPR009081">
    <property type="entry name" value="PP-bd_ACP"/>
</dbReference>
<gene>
    <name evidence="7" type="ORF">CLV71_101466</name>
</gene>
<evidence type="ECO:0000256" key="4">
    <source>
        <dbReference type="SAM" id="MobiDB-lite"/>
    </source>
</evidence>
<keyword evidence="8" id="KW-1185">Reference proteome</keyword>
<dbReference type="SUPFAM" id="SSF56801">
    <property type="entry name" value="Acetyl-CoA synthetase-like"/>
    <property type="match status" value="2"/>
</dbReference>
<reference evidence="7 8" key="1">
    <citation type="submission" date="2019-03" db="EMBL/GenBank/DDBJ databases">
        <title>Genomic Encyclopedia of Archaeal and Bacterial Type Strains, Phase II (KMG-II): from individual species to whole genera.</title>
        <authorList>
            <person name="Goeker M."/>
        </authorList>
    </citation>
    <scope>NUCLEOTIDE SEQUENCE [LARGE SCALE GENOMIC DNA]</scope>
    <source>
        <strain evidence="7 8">DSM 45499</strain>
    </source>
</reference>
<dbReference type="InterPro" id="IPR023213">
    <property type="entry name" value="CAT-like_dom_sf"/>
</dbReference>
<sequence length="1666" mass="176636">MSFPRIFDEIVAATPDAVAVEYLDHTLTYRELDAHAARITSALRDHGIGRGDVVGVSARPSQYLPAAMLGIVRAGAAWLPLDPSYPEDRLRYMAADAGIRLLVGDPGVDPAADVEVLSAADPGTAAGTSTEVTSADTAYVIYTSGSTGRPKGVAVTHGGLANLITAQAETFGVGPGDRVLQFAPTSFDASVFEIVMALATGATLVLAPRDDLGPGPALADLLAHRHISHLTVPPSVLATLPEPGAARGAALPDLRVLVCAGEALPAHLVAAWQPGRRMFNAYGPTETTVWATVAEVSAGATKPTIGAAIHGATAAVVDEQLHPLPPGSPGELLVGGLGVAHGYLDRPGLTARRFVPDPAGRPGSRRYRTGDLVVAHEDGALEFLGRVDNQVKIRGIRIEPEEVTSVLAGHPSVTDAVVVARDLGRGAELHGYVTGDADPDTLRAWLRDRVPDHLVPATVTRLATLPLTPSGKVDRDALPAPVSTGPADYTAPVTPTEEALAAFLAELLGLARVGRTDEFFALGGTSLLAGRLAAKVRVDLGRELSLPAIYRGRTVAGMAALLDTGTTPEAVPPVPTTTGDEPAPLSFPQERVWFLEKLAPGNLAYNAQATIRLRGQLDADVLRATLTEIVRRHEVFRCAFTAEGGAPSQRPVPPMPVELPLHDLTDAPDDDERTERIVVETVREPFVLDQPPLARWALIRHAQDDHTLVHVEHHMVHDGWSFALFLRELQAIYPALSAGGPPPPPPAAARYTDFARWQRDWISGPVLDAGVAHWLAELSGCQTVLDLPTDRPRPRGQSFRGDALRVQLPAALCERLRDYARARGVTLYSTLLTGFATVLARHSGQYDIVIGSGVANRRLAELESLIGMVVNTLPLRVNLTGAPSFDEAVAATHAGLGRAGEWPDVPLERLVDAMNLPRDPSRNPLFQVMFNAHDSAVPDVDFAGITGAVLERHNGSAKTDINIVVIPRAEQRAGRAVTGESDPITLIWEYATDLFDAATMRALVTRFTTVLTEAMADPTARIDRLPLLGAGERAAVVAASSGPANPYPAERTIGELFAEQVAARPDAEALVHGEVSLTYRELDDRATRIARVLAHRGVSPDVPVGVLLERGADLVVALLAVIKAGGAYVPLDPGYPAERLAAMVADVDTPVVVTRAGLDGLVDVPAVVMIDNLPEVPDTPANPPRPGNLAYILFTSGSTGRPKGVEVEHRSVLRLVFGADYAGFGPGERFAQVADASFDALTFELWGALLHGGAVCVIDTDTLLTAGGLRTALRTTAVTQMFLTSALFTEVMADHPDTFAGMTTLMVGGDALNAGRVRKLLDQPADRRPARLVNGYGPTETTTFAVCHHIEALPADAPGVPIGRPIANTTGYVLDRHLAPVPDGVAGELYLGGPGVARGYAGRPGLTAQRFLPDPFAGDGSRMYRTGDLVRYRDGVVEFLGRADNQVKIRGFRVEPGEVEAVLGEHPGVAQASVVVDDHPSGKRLVAYVVPTGSDPTDLRDYLASRLPPYLLPSAYVVLAALPMTASGKVDRAALPPVDDTAVVQDGYREPGTDTERVVAGLVSELLGGTRVGADDDFFRLGGHSLLAMRLVARANENYATEVPLRRFLLAPTVSALAKELDAARGGAATATETESTEQLLERLDQMSADEIERLLATTVESEIER</sequence>
<dbReference type="CDD" id="cd12117">
    <property type="entry name" value="A_NRPS_Srf_like"/>
    <property type="match status" value="1"/>
</dbReference>
<dbReference type="GO" id="GO:0043041">
    <property type="term" value="P:amino acid activation for nonribosomal peptide biosynthetic process"/>
    <property type="evidence" value="ECO:0007669"/>
    <property type="project" value="TreeGrafter"/>
</dbReference>
<dbReference type="Pfam" id="PF00668">
    <property type="entry name" value="Condensation"/>
    <property type="match status" value="1"/>
</dbReference>
<dbReference type="RefSeq" id="WP_133900841.1">
    <property type="nucleotide sequence ID" value="NZ_SOCP01000001.1"/>
</dbReference>
<dbReference type="OrthoDB" id="2378856at2"/>
<dbReference type="FunFam" id="3.40.50.12780:FF:000012">
    <property type="entry name" value="Non-ribosomal peptide synthetase"/>
    <property type="match status" value="2"/>
</dbReference>
<dbReference type="SUPFAM" id="SSF47336">
    <property type="entry name" value="ACP-like"/>
    <property type="match status" value="2"/>
</dbReference>
<comment type="caution">
    <text evidence="7">The sequence shown here is derived from an EMBL/GenBank/DDBJ whole genome shotgun (WGS) entry which is preliminary data.</text>
</comment>
<dbReference type="PANTHER" id="PTHR45527">
    <property type="entry name" value="NONRIBOSOMAL PEPTIDE SYNTHETASE"/>
    <property type="match status" value="1"/>
</dbReference>
<dbReference type="GO" id="GO:0008610">
    <property type="term" value="P:lipid biosynthetic process"/>
    <property type="evidence" value="ECO:0007669"/>
    <property type="project" value="UniProtKB-ARBA"/>
</dbReference>
<dbReference type="InterPro" id="IPR045851">
    <property type="entry name" value="AMP-bd_C_sf"/>
</dbReference>
<dbReference type="GO" id="GO:0031177">
    <property type="term" value="F:phosphopantetheine binding"/>
    <property type="evidence" value="ECO:0007669"/>
    <property type="project" value="InterPro"/>
</dbReference>
<dbReference type="PROSITE" id="PS50075">
    <property type="entry name" value="CARRIER"/>
    <property type="match status" value="2"/>
</dbReference>
<dbReference type="Proteomes" id="UP000294927">
    <property type="component" value="Unassembled WGS sequence"/>
</dbReference>
<dbReference type="PROSITE" id="PS00012">
    <property type="entry name" value="PHOSPHOPANTETHEINE"/>
    <property type="match status" value="1"/>
</dbReference>
<dbReference type="CDD" id="cd05930">
    <property type="entry name" value="A_NRPS"/>
    <property type="match status" value="1"/>
</dbReference>
<dbReference type="InterPro" id="IPR006162">
    <property type="entry name" value="Ppantetheine_attach_site"/>
</dbReference>
<evidence type="ECO:0000259" key="6">
    <source>
        <dbReference type="PROSITE" id="PS50075"/>
    </source>
</evidence>
<evidence type="ECO:0000313" key="8">
    <source>
        <dbReference type="Proteomes" id="UP000294927"/>
    </source>
</evidence>
<dbReference type="InterPro" id="IPR042099">
    <property type="entry name" value="ANL_N_sf"/>
</dbReference>
<keyword evidence="2" id="KW-0596">Phosphopantetheine</keyword>
<evidence type="ECO:0000259" key="5">
    <source>
        <dbReference type="PROSITE" id="PS50052"/>
    </source>
</evidence>
<dbReference type="InterPro" id="IPR025110">
    <property type="entry name" value="AMP-bd_C"/>
</dbReference>
<protein>
    <submittedName>
        <fullName evidence="7">Amino acid adenylation domain-containing protein</fullName>
    </submittedName>
</protein>
<evidence type="ECO:0000256" key="2">
    <source>
        <dbReference type="ARBA" id="ARBA00022450"/>
    </source>
</evidence>
<dbReference type="FunFam" id="2.30.38.10:FF:000001">
    <property type="entry name" value="Non-ribosomal peptide synthetase PvdI"/>
    <property type="match status" value="1"/>
</dbReference>
<dbReference type="SMART" id="SM00823">
    <property type="entry name" value="PKS_PP"/>
    <property type="match status" value="2"/>
</dbReference>
<dbReference type="InterPro" id="IPR020845">
    <property type="entry name" value="AMP-binding_CS"/>
</dbReference>
<dbReference type="InterPro" id="IPR029058">
    <property type="entry name" value="AB_hydrolase_fold"/>
</dbReference>
<dbReference type="InterPro" id="IPR020806">
    <property type="entry name" value="PKS_PP-bd"/>
</dbReference>
<dbReference type="Gene3D" id="3.30.559.10">
    <property type="entry name" value="Chloramphenicol acetyltransferase-like domain"/>
    <property type="match status" value="1"/>
</dbReference>
<dbReference type="PANTHER" id="PTHR45527:SF1">
    <property type="entry name" value="FATTY ACID SYNTHASE"/>
    <property type="match status" value="1"/>
</dbReference>
<dbReference type="Gene3D" id="3.40.50.980">
    <property type="match status" value="2"/>
</dbReference>
<proteinExistence type="predicted"/>
<keyword evidence="3" id="KW-0597">Phosphoprotein</keyword>
<dbReference type="Gene3D" id="3.40.50.1820">
    <property type="entry name" value="alpha/beta hydrolase"/>
    <property type="match status" value="1"/>
</dbReference>
<dbReference type="Pfam" id="PF00550">
    <property type="entry name" value="PP-binding"/>
    <property type="match status" value="2"/>
</dbReference>
<name>A0A4R7W5Q6_9PSEU</name>
<dbReference type="InterPro" id="IPR001242">
    <property type="entry name" value="Condensation_dom"/>
</dbReference>